<gene>
    <name evidence="2" type="ORF">MM171A01198_0009</name>
</gene>
<evidence type="ECO:0000256" key="1">
    <source>
        <dbReference type="SAM" id="MobiDB-lite"/>
    </source>
</evidence>
<feature type="compositionally biased region" description="Basic and acidic residues" evidence="1">
    <location>
        <begin position="134"/>
        <end position="148"/>
    </location>
</feature>
<proteinExistence type="predicted"/>
<dbReference type="EMBL" id="MT143641">
    <property type="protein sequence ID" value="QJA99299.1"/>
    <property type="molecule type" value="Genomic_DNA"/>
</dbReference>
<protein>
    <submittedName>
        <fullName evidence="2">Uncharacterized protein</fullName>
    </submittedName>
</protein>
<organism evidence="2">
    <name type="scientific">viral metagenome</name>
    <dbReference type="NCBI Taxonomy" id="1070528"/>
    <lineage>
        <taxon>unclassified sequences</taxon>
        <taxon>metagenomes</taxon>
        <taxon>organismal metagenomes</taxon>
    </lineage>
</organism>
<reference evidence="2" key="1">
    <citation type="submission" date="2020-03" db="EMBL/GenBank/DDBJ databases">
        <title>The deep terrestrial virosphere.</title>
        <authorList>
            <person name="Holmfeldt K."/>
            <person name="Nilsson E."/>
            <person name="Simone D."/>
            <person name="Lopez-Fernandez M."/>
            <person name="Wu X."/>
            <person name="de Brujin I."/>
            <person name="Lundin D."/>
            <person name="Andersson A."/>
            <person name="Bertilsson S."/>
            <person name="Dopson M."/>
        </authorList>
    </citation>
    <scope>NUCLEOTIDE SEQUENCE</scope>
    <source>
        <strain evidence="2">MM171A01198</strain>
    </source>
</reference>
<accession>A0A6M3LZE6</accession>
<sequence length="163" mass="19048">MSYKDDIKINRFALDTEWEQHPSKFLEWAEKSVEAQFEKDKTKDQLDLVRAQIDLEIRNGLGEGKKATESAISNLVILDPRYQEASKKYREAVNNAKILDVAKDAFEHKKKALEKITDLWISGYWSDPKVNKGVKDSIGSDRSFEHRQALNNNERLRRRRKVE</sequence>
<evidence type="ECO:0000313" key="2">
    <source>
        <dbReference type="EMBL" id="QJA99299.1"/>
    </source>
</evidence>
<dbReference type="AlphaFoldDB" id="A0A6M3LZE6"/>
<name>A0A6M3LZE6_9ZZZZ</name>
<feature type="region of interest" description="Disordered" evidence="1">
    <location>
        <begin position="134"/>
        <end position="163"/>
    </location>
</feature>